<comment type="caution">
    <text evidence="1">The sequence shown here is derived from an EMBL/GenBank/DDBJ whole genome shotgun (WGS) entry which is preliminary data.</text>
</comment>
<dbReference type="Proteomes" id="UP001500552">
    <property type="component" value="Unassembled WGS sequence"/>
</dbReference>
<name>A0ABP8LJF3_9BACT</name>
<keyword evidence="2" id="KW-1185">Reference proteome</keyword>
<accession>A0ABP8LJF3</accession>
<dbReference type="EMBL" id="BAABHC010000007">
    <property type="protein sequence ID" value="GAA4430850.1"/>
    <property type="molecule type" value="Genomic_DNA"/>
</dbReference>
<organism evidence="1 2">
    <name type="scientific">Pontibacter saemangeumensis</name>
    <dbReference type="NCBI Taxonomy" id="1084525"/>
    <lineage>
        <taxon>Bacteria</taxon>
        <taxon>Pseudomonadati</taxon>
        <taxon>Bacteroidota</taxon>
        <taxon>Cytophagia</taxon>
        <taxon>Cytophagales</taxon>
        <taxon>Hymenobacteraceae</taxon>
        <taxon>Pontibacter</taxon>
    </lineage>
</organism>
<evidence type="ECO:0000313" key="1">
    <source>
        <dbReference type="EMBL" id="GAA4430850.1"/>
    </source>
</evidence>
<evidence type="ECO:0008006" key="3">
    <source>
        <dbReference type="Google" id="ProtNLM"/>
    </source>
</evidence>
<gene>
    <name evidence="1" type="ORF">GCM10023188_17920</name>
</gene>
<evidence type="ECO:0000313" key="2">
    <source>
        <dbReference type="Proteomes" id="UP001500552"/>
    </source>
</evidence>
<reference evidence="2" key="1">
    <citation type="journal article" date="2019" name="Int. J. Syst. Evol. Microbiol.">
        <title>The Global Catalogue of Microorganisms (GCM) 10K type strain sequencing project: providing services to taxonomists for standard genome sequencing and annotation.</title>
        <authorList>
            <consortium name="The Broad Institute Genomics Platform"/>
            <consortium name="The Broad Institute Genome Sequencing Center for Infectious Disease"/>
            <person name="Wu L."/>
            <person name="Ma J."/>
        </authorList>
    </citation>
    <scope>NUCLEOTIDE SEQUENCE [LARGE SCALE GENOMIC DNA]</scope>
    <source>
        <strain evidence="2">JCM 17926</strain>
    </source>
</reference>
<proteinExistence type="predicted"/>
<protein>
    <recommendedName>
        <fullName evidence="3">Outer membrane efflux protein</fullName>
    </recommendedName>
</protein>
<sequence length="107" mass="11891">MIRELALNNYQARKVNEINLEVAKQMLAIEQQYAGNQQKIDELCGGVCAVRDTKLENVLSTVQYNDYYGSRKNLVALDKQYMAEATMARTGGNGIASANNPETMTVN</sequence>